<keyword evidence="2" id="KW-0285">Flavoprotein</keyword>
<feature type="non-terminal residue" evidence="5">
    <location>
        <position position="1"/>
    </location>
</feature>
<evidence type="ECO:0000313" key="5">
    <source>
        <dbReference type="EMBL" id="GAI38514.1"/>
    </source>
</evidence>
<proteinExistence type="predicted"/>
<dbReference type="GO" id="GO:0003824">
    <property type="term" value="F:catalytic activity"/>
    <property type="evidence" value="ECO:0007669"/>
    <property type="project" value="InterPro"/>
</dbReference>
<accession>X1Q5I6</accession>
<keyword evidence="3" id="KW-0274">FAD</keyword>
<dbReference type="InterPro" id="IPR016164">
    <property type="entry name" value="FAD-linked_Oxase-like_C"/>
</dbReference>
<sequence>GLEKQRFLKKAMDPVAIEIMRKIKGILDPNNILNPGKIWEEEARDGN</sequence>
<comment type="caution">
    <text evidence="5">The sequence shown here is derived from an EMBL/GenBank/DDBJ whole genome shotgun (WGS) entry which is preliminary data.</text>
</comment>
<protein>
    <recommendedName>
        <fullName evidence="4">FAD-binding oxidoreductase/transferase type 4 C-terminal domain-containing protein</fullName>
    </recommendedName>
</protein>
<name>X1Q5I6_9ZZZZ</name>
<gene>
    <name evidence="5" type="ORF">S06H3_38677</name>
</gene>
<dbReference type="FunFam" id="1.10.45.10:FF:000001">
    <property type="entry name" value="D-lactate dehydrogenase mitochondrial"/>
    <property type="match status" value="1"/>
</dbReference>
<dbReference type="InterPro" id="IPR004113">
    <property type="entry name" value="FAD-bd_oxidored_4_C"/>
</dbReference>
<dbReference type="Gene3D" id="1.10.45.10">
    <property type="entry name" value="Vanillyl-alcohol Oxidase, Chain A, domain 4"/>
    <property type="match status" value="1"/>
</dbReference>
<comment type="cofactor">
    <cofactor evidence="1">
        <name>FAD</name>
        <dbReference type="ChEBI" id="CHEBI:57692"/>
    </cofactor>
</comment>
<organism evidence="5">
    <name type="scientific">marine sediment metagenome</name>
    <dbReference type="NCBI Taxonomy" id="412755"/>
    <lineage>
        <taxon>unclassified sequences</taxon>
        <taxon>metagenomes</taxon>
        <taxon>ecological metagenomes</taxon>
    </lineage>
</organism>
<dbReference type="AlphaFoldDB" id="X1Q5I6"/>
<evidence type="ECO:0000256" key="2">
    <source>
        <dbReference type="ARBA" id="ARBA00022630"/>
    </source>
</evidence>
<feature type="domain" description="FAD-binding oxidoreductase/transferase type 4 C-terminal" evidence="4">
    <location>
        <begin position="1"/>
        <end position="38"/>
    </location>
</feature>
<dbReference type="Pfam" id="PF02913">
    <property type="entry name" value="FAD-oxidase_C"/>
    <property type="match status" value="1"/>
</dbReference>
<evidence type="ECO:0000256" key="3">
    <source>
        <dbReference type="ARBA" id="ARBA00022827"/>
    </source>
</evidence>
<reference evidence="5" key="1">
    <citation type="journal article" date="2014" name="Front. Microbiol.">
        <title>High frequency of phylogenetically diverse reductive dehalogenase-homologous genes in deep subseafloor sedimentary metagenomes.</title>
        <authorList>
            <person name="Kawai M."/>
            <person name="Futagami T."/>
            <person name="Toyoda A."/>
            <person name="Takaki Y."/>
            <person name="Nishi S."/>
            <person name="Hori S."/>
            <person name="Arai W."/>
            <person name="Tsubouchi T."/>
            <person name="Morono Y."/>
            <person name="Uchiyama I."/>
            <person name="Ito T."/>
            <person name="Fujiyama A."/>
            <person name="Inagaki F."/>
            <person name="Takami H."/>
        </authorList>
    </citation>
    <scope>NUCLEOTIDE SEQUENCE</scope>
    <source>
        <strain evidence="5">Expedition CK06-06</strain>
    </source>
</reference>
<dbReference type="SUPFAM" id="SSF55103">
    <property type="entry name" value="FAD-linked oxidases, C-terminal domain"/>
    <property type="match status" value="1"/>
</dbReference>
<dbReference type="GO" id="GO:0050660">
    <property type="term" value="F:flavin adenine dinucleotide binding"/>
    <property type="evidence" value="ECO:0007669"/>
    <property type="project" value="InterPro"/>
</dbReference>
<dbReference type="InterPro" id="IPR016171">
    <property type="entry name" value="Vanillyl_alc_oxidase_C-sub2"/>
</dbReference>
<evidence type="ECO:0000259" key="4">
    <source>
        <dbReference type="Pfam" id="PF02913"/>
    </source>
</evidence>
<dbReference type="EMBL" id="BARV01023591">
    <property type="protein sequence ID" value="GAI38514.1"/>
    <property type="molecule type" value="Genomic_DNA"/>
</dbReference>
<evidence type="ECO:0000256" key="1">
    <source>
        <dbReference type="ARBA" id="ARBA00001974"/>
    </source>
</evidence>